<sequence length="107" mass="12721">MEYLIYIFVFLIIIFSFFMIKISYDKFKSNKTRNEVLSLKKSLELAKDQVDDLEDSKIKNNLIIKINNQEIIINHILSQKNIKNVDFFNVYDSVLSLIEEIKNIKNN</sequence>
<evidence type="ECO:0000313" key="2">
    <source>
        <dbReference type="EMBL" id="MBS8121637.1"/>
    </source>
</evidence>
<evidence type="ECO:0000313" key="3">
    <source>
        <dbReference type="Proteomes" id="UP000680365"/>
    </source>
</evidence>
<evidence type="ECO:0000256" key="1">
    <source>
        <dbReference type="SAM" id="Phobius"/>
    </source>
</evidence>
<keyword evidence="1" id="KW-0812">Transmembrane</keyword>
<proteinExistence type="predicted"/>
<reference evidence="2 3" key="1">
    <citation type="journal article" date="2021" name="Nat. Commun.">
        <title>Reductive evolution and unique predatory mode in the CPR bacterium Vampirococcus lugosii.</title>
        <authorList>
            <person name="Moreira D."/>
            <person name="Zivanovic Y."/>
            <person name="Lopez-Archilla A.I."/>
            <person name="Iniesto M."/>
            <person name="Lopez-Garcia P."/>
        </authorList>
    </citation>
    <scope>NUCLEOTIDE SEQUENCE [LARGE SCALE GENOMIC DNA]</scope>
    <source>
        <strain evidence="2">Chiprana</strain>
    </source>
</reference>
<gene>
    <name evidence="2" type="ORF">VAMP_12n167</name>
</gene>
<name>A0ABS5QK54_9BACT</name>
<keyword evidence="1" id="KW-0472">Membrane</keyword>
<dbReference type="Proteomes" id="UP000680365">
    <property type="component" value="Unassembled WGS sequence"/>
</dbReference>
<accession>A0ABS5QK54</accession>
<protein>
    <submittedName>
        <fullName evidence="2">Uncharacterized protein</fullName>
    </submittedName>
</protein>
<organism evidence="2 3">
    <name type="scientific">Candidatus Vampirococcus lugosii</name>
    <dbReference type="NCBI Taxonomy" id="2789015"/>
    <lineage>
        <taxon>Bacteria</taxon>
        <taxon>Candidatus Absconditibacteriota</taxon>
        <taxon>Vampirococcus</taxon>
    </lineage>
</organism>
<keyword evidence="3" id="KW-1185">Reference proteome</keyword>
<feature type="transmembrane region" description="Helical" evidence="1">
    <location>
        <begin position="6"/>
        <end position="24"/>
    </location>
</feature>
<comment type="caution">
    <text evidence="2">The sequence shown here is derived from an EMBL/GenBank/DDBJ whole genome shotgun (WGS) entry which is preliminary data.</text>
</comment>
<keyword evidence="1" id="KW-1133">Transmembrane helix</keyword>
<dbReference type="EMBL" id="JAEDAM010000008">
    <property type="protein sequence ID" value="MBS8121637.1"/>
    <property type="molecule type" value="Genomic_DNA"/>
</dbReference>